<dbReference type="PANTHER" id="PTHR10127:SF802">
    <property type="entry name" value="ZINC METALLOPROTEINASE NAS-10"/>
    <property type="match status" value="1"/>
</dbReference>
<keyword evidence="4" id="KW-1015">Disulfide bond</keyword>
<evidence type="ECO:0000256" key="1">
    <source>
        <dbReference type="ARBA" id="ARBA00022723"/>
    </source>
</evidence>
<evidence type="ECO:0000259" key="7">
    <source>
        <dbReference type="PROSITE" id="PS51864"/>
    </source>
</evidence>
<dbReference type="SMART" id="SM00235">
    <property type="entry name" value="ZnMc"/>
    <property type="match status" value="1"/>
</dbReference>
<dbReference type="PROSITE" id="PS51864">
    <property type="entry name" value="ASTACIN"/>
    <property type="match status" value="1"/>
</dbReference>
<organism evidence="8 9">
    <name type="scientific">Parastrongyloides trichosuri</name>
    <name type="common">Possum-specific nematode worm</name>
    <dbReference type="NCBI Taxonomy" id="131310"/>
    <lineage>
        <taxon>Eukaryota</taxon>
        <taxon>Metazoa</taxon>
        <taxon>Ecdysozoa</taxon>
        <taxon>Nematoda</taxon>
        <taxon>Chromadorea</taxon>
        <taxon>Rhabditida</taxon>
        <taxon>Tylenchina</taxon>
        <taxon>Panagrolaimomorpha</taxon>
        <taxon>Strongyloidoidea</taxon>
        <taxon>Strongyloididae</taxon>
        <taxon>Parastrongyloides</taxon>
    </lineage>
</organism>
<evidence type="ECO:0000256" key="6">
    <source>
        <dbReference type="RuleBase" id="RU361183"/>
    </source>
</evidence>
<feature type="binding site" evidence="5">
    <location>
        <position position="59"/>
    </location>
    <ligand>
        <name>Zn(2+)</name>
        <dbReference type="ChEBI" id="CHEBI:29105"/>
        <note>catalytic</note>
    </ligand>
</feature>
<dbReference type="EC" id="3.4.24.-" evidence="6"/>
<dbReference type="AlphaFoldDB" id="A0A0N4ZTV3"/>
<dbReference type="WBParaSite" id="PTRK_0001193900.1">
    <property type="protein sequence ID" value="PTRK_0001193900.1"/>
    <property type="gene ID" value="PTRK_0001193900"/>
</dbReference>
<dbReference type="GO" id="GO:0004222">
    <property type="term" value="F:metalloendopeptidase activity"/>
    <property type="evidence" value="ECO:0007669"/>
    <property type="project" value="UniProtKB-UniRule"/>
</dbReference>
<dbReference type="PRINTS" id="PR00480">
    <property type="entry name" value="ASTACIN"/>
</dbReference>
<comment type="cofactor">
    <cofactor evidence="5 6">
        <name>Zn(2+)</name>
        <dbReference type="ChEBI" id="CHEBI:29105"/>
    </cofactor>
    <text evidence="5 6">Binds 1 zinc ion per subunit.</text>
</comment>
<sequence length="344" mass="39300">CLSFIESTIKFTDKPGIIFSFGTNCSSIVGYDQSNSPQTIFLTHDCTESFGIVQHELGHALGLGHEHSRADRDFYIKILKENIQSGESMKSIIDKDENNYNTLGIYYDYSSIMHYHKKAFSNNGKDTIKVKQISPYNDMIGQREKMSFSDIHLINKHYCKRNCEFSDWKCKNGGYLHWSSCSRCICPRGYYGSHCEFVKYHSNKCSSPVELTAFDNVSGISEVGIKNCNYRIRTENGKKIYVLVFVMNTLKKAICSPGYGIEIKYVEDKGVTGLCLCGIYTNIEIISQMEEVFIEYNGMMKYDAFLIKYSIAKGTYPNEVTCYNNICYESYGVIYNGTKINFDT</sequence>
<evidence type="ECO:0000256" key="2">
    <source>
        <dbReference type="ARBA" id="ARBA00022833"/>
    </source>
</evidence>
<feature type="binding site" evidence="5">
    <location>
        <position position="55"/>
    </location>
    <ligand>
        <name>Zn(2+)</name>
        <dbReference type="ChEBI" id="CHEBI:29105"/>
        <note>catalytic</note>
    </ligand>
</feature>
<reference evidence="9" key="1">
    <citation type="submission" date="2017-02" db="UniProtKB">
        <authorList>
            <consortium name="WormBaseParasite"/>
        </authorList>
    </citation>
    <scope>IDENTIFICATION</scope>
</reference>
<feature type="domain" description="Peptidase M12A" evidence="7">
    <location>
        <begin position="1"/>
        <end position="160"/>
    </location>
</feature>
<evidence type="ECO:0000313" key="9">
    <source>
        <dbReference type="WBParaSite" id="PTRK_0001193900.1"/>
    </source>
</evidence>
<dbReference type="InterPro" id="IPR000742">
    <property type="entry name" value="EGF"/>
</dbReference>
<dbReference type="Gene3D" id="3.40.390.10">
    <property type="entry name" value="Collagenase (Catalytic Domain)"/>
    <property type="match status" value="1"/>
</dbReference>
<accession>A0A0N4ZTV3</accession>
<dbReference type="PROSITE" id="PS01186">
    <property type="entry name" value="EGF_2"/>
    <property type="match status" value="1"/>
</dbReference>
<dbReference type="InterPro" id="IPR024079">
    <property type="entry name" value="MetalloPept_cat_dom_sf"/>
</dbReference>
<protein>
    <recommendedName>
        <fullName evidence="6">Metalloendopeptidase</fullName>
        <ecNumber evidence="6">3.4.24.-</ecNumber>
    </recommendedName>
</protein>
<feature type="binding site" evidence="5">
    <location>
        <position position="65"/>
    </location>
    <ligand>
        <name>Zn(2+)</name>
        <dbReference type="ChEBI" id="CHEBI:29105"/>
        <note>catalytic</note>
    </ligand>
</feature>
<keyword evidence="2 5" id="KW-0862">Zinc</keyword>
<dbReference type="PROSITE" id="PS00022">
    <property type="entry name" value="EGF_1"/>
    <property type="match status" value="1"/>
</dbReference>
<evidence type="ECO:0000256" key="4">
    <source>
        <dbReference type="ARBA" id="ARBA00023157"/>
    </source>
</evidence>
<keyword evidence="8" id="KW-1185">Reference proteome</keyword>
<dbReference type="Pfam" id="PF01400">
    <property type="entry name" value="Astacin"/>
    <property type="match status" value="1"/>
</dbReference>
<dbReference type="Proteomes" id="UP000038045">
    <property type="component" value="Unplaced"/>
</dbReference>
<dbReference type="SUPFAM" id="SSF55486">
    <property type="entry name" value="Metalloproteases ('zincins'), catalytic domain"/>
    <property type="match status" value="1"/>
</dbReference>
<evidence type="ECO:0000256" key="3">
    <source>
        <dbReference type="ARBA" id="ARBA00023049"/>
    </source>
</evidence>
<keyword evidence="5 6" id="KW-0645">Protease</keyword>
<keyword evidence="3 5" id="KW-0482">Metalloprotease</keyword>
<keyword evidence="5 6" id="KW-0378">Hydrolase</keyword>
<evidence type="ECO:0000313" key="8">
    <source>
        <dbReference type="Proteomes" id="UP000038045"/>
    </source>
</evidence>
<dbReference type="InterPro" id="IPR006026">
    <property type="entry name" value="Peptidase_Metallo"/>
</dbReference>
<dbReference type="GO" id="GO:0006508">
    <property type="term" value="P:proteolysis"/>
    <property type="evidence" value="ECO:0007669"/>
    <property type="project" value="UniProtKB-KW"/>
</dbReference>
<name>A0A0N4ZTV3_PARTI</name>
<evidence type="ECO:0000256" key="5">
    <source>
        <dbReference type="PROSITE-ProRule" id="PRU01211"/>
    </source>
</evidence>
<keyword evidence="1 5" id="KW-0479">Metal-binding</keyword>
<dbReference type="InterPro" id="IPR001506">
    <property type="entry name" value="Peptidase_M12A"/>
</dbReference>
<dbReference type="GO" id="GO:0008270">
    <property type="term" value="F:zinc ion binding"/>
    <property type="evidence" value="ECO:0007669"/>
    <property type="project" value="UniProtKB-UniRule"/>
</dbReference>
<comment type="caution">
    <text evidence="5">Lacks conserved residue(s) required for the propagation of feature annotation.</text>
</comment>
<proteinExistence type="predicted"/>
<feature type="active site" evidence="5">
    <location>
        <position position="56"/>
    </location>
</feature>
<dbReference type="PANTHER" id="PTHR10127">
    <property type="entry name" value="DISCOIDIN, CUB, EGF, LAMININ , AND ZINC METALLOPROTEASE DOMAIN CONTAINING"/>
    <property type="match status" value="1"/>
</dbReference>